<gene>
    <name evidence="6" type="ORF">SI65_00720</name>
</gene>
<dbReference type="SUPFAM" id="SSF52317">
    <property type="entry name" value="Class I glutamine amidotransferase-like"/>
    <property type="match status" value="1"/>
</dbReference>
<keyword evidence="3" id="KW-0456">Lyase</keyword>
<comment type="catalytic activity">
    <reaction evidence="5">
        <text>methylglyoxal + H2O = (R)-lactate + H(+)</text>
        <dbReference type="Rhea" id="RHEA:27754"/>
        <dbReference type="ChEBI" id="CHEBI:15377"/>
        <dbReference type="ChEBI" id="CHEBI:15378"/>
        <dbReference type="ChEBI" id="CHEBI:16004"/>
        <dbReference type="ChEBI" id="CHEBI:17158"/>
        <dbReference type="EC" id="4.2.1.130"/>
    </reaction>
</comment>
<sequence>MAPKVLIVLTSVDKIPGTDHQTGWFLPEFAHAYYVLKEKAETVIASPDGGEAPLDPTSVKMFENDPACMKFLNESQSLWKTTRKLSDVLAEAAGFDAIFYVGGHGHPNSLSLIQHFANAKKPVTAVCQGPTVFLKATSPTGESLLSSATVTGFSNAEEDQIGMTAAMPFLLEDELNRVSGGKYVKASEPWARRWLFHSAPDWEGR</sequence>
<dbReference type="PANTHER" id="PTHR48094:SF11">
    <property type="entry name" value="GLUTATHIONE-INDEPENDENT GLYOXALASE HSP31-RELATED"/>
    <property type="match status" value="1"/>
</dbReference>
<evidence type="ECO:0000313" key="6">
    <source>
        <dbReference type="EMBL" id="ODM23131.1"/>
    </source>
</evidence>
<dbReference type="GO" id="GO:0019243">
    <property type="term" value="P:methylglyoxal catabolic process to D-lactate via S-lactoyl-glutathione"/>
    <property type="evidence" value="ECO:0007669"/>
    <property type="project" value="TreeGrafter"/>
</dbReference>
<accession>A0A1E3BQS4</accession>
<dbReference type="GO" id="GO:0005737">
    <property type="term" value="C:cytoplasm"/>
    <property type="evidence" value="ECO:0007669"/>
    <property type="project" value="TreeGrafter"/>
</dbReference>
<evidence type="ECO:0000313" key="7">
    <source>
        <dbReference type="Proteomes" id="UP000094569"/>
    </source>
</evidence>
<dbReference type="OrthoDB" id="543156at2759"/>
<dbReference type="GO" id="GO:0019172">
    <property type="term" value="F:glyoxalase III activity"/>
    <property type="evidence" value="ECO:0007669"/>
    <property type="project" value="UniProtKB-EC"/>
</dbReference>
<evidence type="ECO:0000256" key="2">
    <source>
        <dbReference type="ARBA" id="ARBA00023016"/>
    </source>
</evidence>
<evidence type="ECO:0000256" key="1">
    <source>
        <dbReference type="ARBA" id="ARBA00013134"/>
    </source>
</evidence>
<organism evidence="6 7">
    <name type="scientific">Aspergillus cristatus</name>
    <name type="common">Chinese Fuzhuan brick tea-fermentation fungus</name>
    <name type="synonym">Eurotium cristatum</name>
    <dbReference type="NCBI Taxonomy" id="573508"/>
    <lineage>
        <taxon>Eukaryota</taxon>
        <taxon>Fungi</taxon>
        <taxon>Dikarya</taxon>
        <taxon>Ascomycota</taxon>
        <taxon>Pezizomycotina</taxon>
        <taxon>Eurotiomycetes</taxon>
        <taxon>Eurotiomycetidae</taxon>
        <taxon>Eurotiales</taxon>
        <taxon>Aspergillaceae</taxon>
        <taxon>Aspergillus</taxon>
        <taxon>Aspergillus subgen. Aspergillus</taxon>
    </lineage>
</organism>
<dbReference type="AlphaFoldDB" id="A0A1E3BQS4"/>
<dbReference type="EC" id="4.2.1.130" evidence="1"/>
<dbReference type="Proteomes" id="UP000094569">
    <property type="component" value="Unassembled WGS sequence"/>
</dbReference>
<evidence type="ECO:0000256" key="5">
    <source>
        <dbReference type="ARBA" id="ARBA00048082"/>
    </source>
</evidence>
<dbReference type="InterPro" id="IPR050325">
    <property type="entry name" value="Prot/Nucl_acid_deglycase"/>
</dbReference>
<protein>
    <recommendedName>
        <fullName evidence="1">D-lactate dehydratase</fullName>
        <ecNumber evidence="1">4.2.1.130</ecNumber>
    </recommendedName>
</protein>
<evidence type="ECO:0000256" key="4">
    <source>
        <dbReference type="ARBA" id="ARBA00038493"/>
    </source>
</evidence>
<dbReference type="CDD" id="cd03141">
    <property type="entry name" value="GATase1_Hsp31_like"/>
    <property type="match status" value="1"/>
</dbReference>
<keyword evidence="2" id="KW-0346">Stress response</keyword>
<comment type="similarity">
    <text evidence="4">Belongs to the peptidase C56 family. HSP31-like subfamily.</text>
</comment>
<dbReference type="VEuPathDB" id="FungiDB:SI65_00720"/>
<evidence type="ECO:0000256" key="3">
    <source>
        <dbReference type="ARBA" id="ARBA00023239"/>
    </source>
</evidence>
<comment type="caution">
    <text evidence="6">The sequence shown here is derived from an EMBL/GenBank/DDBJ whole genome shotgun (WGS) entry which is preliminary data.</text>
</comment>
<name>A0A1E3BQS4_ASPCR</name>
<dbReference type="STRING" id="573508.A0A1E3BQS4"/>
<proteinExistence type="inferred from homology"/>
<reference evidence="6 7" key="1">
    <citation type="journal article" date="2016" name="BMC Genomics">
        <title>Comparative genomic and transcriptomic analyses of the Fuzhuan brick tea-fermentation fungus Aspergillus cristatus.</title>
        <authorList>
            <person name="Ge Y."/>
            <person name="Wang Y."/>
            <person name="Liu Y."/>
            <person name="Tan Y."/>
            <person name="Ren X."/>
            <person name="Zhang X."/>
            <person name="Hyde K.D."/>
            <person name="Liu Y."/>
            <person name="Liu Z."/>
        </authorList>
    </citation>
    <scope>NUCLEOTIDE SEQUENCE [LARGE SCALE GENOMIC DNA]</scope>
    <source>
        <strain evidence="6 7">GZAAS20.1005</strain>
    </source>
</reference>
<dbReference type="EMBL" id="JXNT01000001">
    <property type="protein sequence ID" value="ODM23131.1"/>
    <property type="molecule type" value="Genomic_DNA"/>
</dbReference>
<dbReference type="PANTHER" id="PTHR48094">
    <property type="entry name" value="PROTEIN/NUCLEIC ACID DEGLYCASE DJ-1-RELATED"/>
    <property type="match status" value="1"/>
</dbReference>
<dbReference type="InterPro" id="IPR029062">
    <property type="entry name" value="Class_I_gatase-like"/>
</dbReference>
<keyword evidence="7" id="KW-1185">Reference proteome</keyword>
<dbReference type="Gene3D" id="3.40.50.880">
    <property type="match status" value="1"/>
</dbReference>